<evidence type="ECO:0000256" key="2">
    <source>
        <dbReference type="ARBA" id="ARBA00023125"/>
    </source>
</evidence>
<dbReference type="PROSITE" id="PS50932">
    <property type="entry name" value="HTH_LACI_2"/>
    <property type="match status" value="1"/>
</dbReference>
<evidence type="ECO:0000313" key="5">
    <source>
        <dbReference type="EMBL" id="MCQ6956935.1"/>
    </source>
</evidence>
<evidence type="ECO:0000313" key="6">
    <source>
        <dbReference type="Proteomes" id="UP001204376"/>
    </source>
</evidence>
<evidence type="ECO:0000259" key="4">
    <source>
        <dbReference type="PROSITE" id="PS50932"/>
    </source>
</evidence>
<keyword evidence="2" id="KW-0238">DNA-binding</keyword>
<sequence>MSNITIKELALKLNLSAATVSRALSDSYQISTATKQRVWDLAKKLNYEPNPSASTLRSHKTKTLAVIVPEIANNFFSQAINGIEEVSRQHGYHVLIYQTHENSEIEAAFIKSLVSGRVDGVLISVSSETNNKDHFTELNKTIPVVFFDRALDNMEAVKITTNDYESAYNATEHLIECGCKKISFLFALNNLSTGKNRLNGYIDALTSNNIAYDETLIINCDKDENQNYSHIKDLLTKNKPDGLISSIEELVLPCYAICEELNINIPDDLKIVSFSNLKTAPFLNPSLTTITQPAFEIGITAATLILKLLNKKQVDTNEVVVLKSDLIERGSTAVKKN</sequence>
<dbReference type="SMART" id="SM00354">
    <property type="entry name" value="HTH_LACI"/>
    <property type="match status" value="1"/>
</dbReference>
<gene>
    <name evidence="5" type="ORF">NPE20_03155</name>
</gene>
<dbReference type="InterPro" id="IPR028082">
    <property type="entry name" value="Peripla_BP_I"/>
</dbReference>
<reference evidence="5 6" key="1">
    <citation type="submission" date="2022-07" db="EMBL/GenBank/DDBJ databases">
        <title>Mucilaginibacter sp. JC4.</title>
        <authorList>
            <person name="Le V."/>
            <person name="Ko S.-R."/>
            <person name="Ahn C.-Y."/>
            <person name="Oh H.-M."/>
        </authorList>
    </citation>
    <scope>NUCLEOTIDE SEQUENCE [LARGE SCALE GENOMIC DNA]</scope>
    <source>
        <strain evidence="5 6">JC4</strain>
    </source>
</reference>
<dbReference type="InterPro" id="IPR010982">
    <property type="entry name" value="Lambda_DNA-bd_dom_sf"/>
</dbReference>
<evidence type="ECO:0000256" key="1">
    <source>
        <dbReference type="ARBA" id="ARBA00023015"/>
    </source>
</evidence>
<dbReference type="Pfam" id="PF00532">
    <property type="entry name" value="Peripla_BP_1"/>
    <property type="match status" value="1"/>
</dbReference>
<dbReference type="InterPro" id="IPR001761">
    <property type="entry name" value="Peripla_BP/Lac1_sug-bd_dom"/>
</dbReference>
<dbReference type="PANTHER" id="PTHR30146:SF109">
    <property type="entry name" value="HTH-TYPE TRANSCRIPTIONAL REGULATOR GALS"/>
    <property type="match status" value="1"/>
</dbReference>
<dbReference type="CDD" id="cd06267">
    <property type="entry name" value="PBP1_LacI_sugar_binding-like"/>
    <property type="match status" value="1"/>
</dbReference>
<keyword evidence="3" id="KW-0804">Transcription</keyword>
<protein>
    <submittedName>
        <fullName evidence="5">LacI family transcriptional regulator</fullName>
    </submittedName>
</protein>
<feature type="domain" description="HTH lacI-type" evidence="4">
    <location>
        <begin position="4"/>
        <end position="58"/>
    </location>
</feature>
<name>A0ABT1SX54_9SPHI</name>
<dbReference type="Pfam" id="PF00356">
    <property type="entry name" value="LacI"/>
    <property type="match status" value="1"/>
</dbReference>
<dbReference type="EMBL" id="JANHOH010000001">
    <property type="protein sequence ID" value="MCQ6956935.1"/>
    <property type="molecule type" value="Genomic_DNA"/>
</dbReference>
<keyword evidence="1" id="KW-0805">Transcription regulation</keyword>
<dbReference type="InterPro" id="IPR000843">
    <property type="entry name" value="HTH_LacI"/>
</dbReference>
<dbReference type="RefSeq" id="WP_256537146.1">
    <property type="nucleotide sequence ID" value="NZ_JANHOH010000001.1"/>
</dbReference>
<comment type="caution">
    <text evidence="5">The sequence shown here is derived from an EMBL/GenBank/DDBJ whole genome shotgun (WGS) entry which is preliminary data.</text>
</comment>
<proteinExistence type="predicted"/>
<dbReference type="CDD" id="cd01392">
    <property type="entry name" value="HTH_LacI"/>
    <property type="match status" value="1"/>
</dbReference>
<accession>A0ABT1SX54</accession>
<dbReference type="Proteomes" id="UP001204376">
    <property type="component" value="Unassembled WGS sequence"/>
</dbReference>
<keyword evidence="6" id="KW-1185">Reference proteome</keyword>
<dbReference type="Gene3D" id="1.10.260.40">
    <property type="entry name" value="lambda repressor-like DNA-binding domains"/>
    <property type="match status" value="1"/>
</dbReference>
<dbReference type="SUPFAM" id="SSF53822">
    <property type="entry name" value="Periplasmic binding protein-like I"/>
    <property type="match status" value="1"/>
</dbReference>
<dbReference type="Gene3D" id="3.40.50.2300">
    <property type="match status" value="2"/>
</dbReference>
<dbReference type="SUPFAM" id="SSF47413">
    <property type="entry name" value="lambda repressor-like DNA-binding domains"/>
    <property type="match status" value="1"/>
</dbReference>
<dbReference type="PANTHER" id="PTHR30146">
    <property type="entry name" value="LACI-RELATED TRANSCRIPTIONAL REPRESSOR"/>
    <property type="match status" value="1"/>
</dbReference>
<evidence type="ECO:0000256" key="3">
    <source>
        <dbReference type="ARBA" id="ARBA00023163"/>
    </source>
</evidence>
<organism evidence="5 6">
    <name type="scientific">Mucilaginibacter aquariorum</name>
    <dbReference type="NCBI Taxonomy" id="2967225"/>
    <lineage>
        <taxon>Bacteria</taxon>
        <taxon>Pseudomonadati</taxon>
        <taxon>Bacteroidota</taxon>
        <taxon>Sphingobacteriia</taxon>
        <taxon>Sphingobacteriales</taxon>
        <taxon>Sphingobacteriaceae</taxon>
        <taxon>Mucilaginibacter</taxon>
    </lineage>
</organism>